<dbReference type="Proteomes" id="UP001139158">
    <property type="component" value="Unassembled WGS sequence"/>
</dbReference>
<evidence type="ECO:0000313" key="3">
    <source>
        <dbReference type="Proteomes" id="UP001139158"/>
    </source>
</evidence>
<dbReference type="InterPro" id="IPR051783">
    <property type="entry name" value="NAD(P)-dependent_oxidoreduct"/>
</dbReference>
<dbReference type="SUPFAM" id="SSF51735">
    <property type="entry name" value="NAD(P)-binding Rossmann-fold domains"/>
    <property type="match status" value="1"/>
</dbReference>
<accession>A0A9X1SAP1</accession>
<reference evidence="2" key="1">
    <citation type="submission" date="2021-10" db="EMBL/GenBank/DDBJ databases">
        <title>Novel species in genus Arthrobacter.</title>
        <authorList>
            <person name="Liu Y."/>
        </authorList>
    </citation>
    <scope>NUCLEOTIDE SEQUENCE</scope>
    <source>
        <strain evidence="2">Zg-Y453</strain>
    </source>
</reference>
<evidence type="ECO:0000259" key="1">
    <source>
        <dbReference type="Pfam" id="PF01370"/>
    </source>
</evidence>
<dbReference type="EMBL" id="JAJFZV010000002">
    <property type="protein sequence ID" value="MCC3296875.1"/>
    <property type="molecule type" value="Genomic_DNA"/>
</dbReference>
<dbReference type="RefSeq" id="WP_227894636.1">
    <property type="nucleotide sequence ID" value="NZ_CP099466.1"/>
</dbReference>
<dbReference type="Gene3D" id="3.40.50.720">
    <property type="entry name" value="NAD(P)-binding Rossmann-like Domain"/>
    <property type="match status" value="1"/>
</dbReference>
<sequence>MNPNSPIDPASEPVWAVLGASGFIGSALQSTLASRGITVRYLKAPRLTAVSTDAAGILAEAAVLENERLDLAGALAGADVVINAAGLATPSGTDSPVLRGANALLPVLVADAADAAGVRRFVHLSSAAVQGHRPFLDESSYVQPFSAYSRSKALGEAALAARTQKNCGVVTIRATSVQGPERQTTLTLVRVAASPLASVAGRGEAPTPVSSVHALTEFTAAVASYDGEVPSVVLQPWEGATVADVLRAAGGREPKRLPRWFCRASLKAGYAVSSLLGERFHGPLRRLEMMWFGQRQEPGWAEAAGKVPAPRVAQVLDDARTARQRVDPAG</sequence>
<evidence type="ECO:0000313" key="2">
    <source>
        <dbReference type="EMBL" id="MCC3296875.1"/>
    </source>
</evidence>
<dbReference type="InterPro" id="IPR001509">
    <property type="entry name" value="Epimerase_deHydtase"/>
</dbReference>
<dbReference type="AlphaFoldDB" id="A0A9X1SAP1"/>
<name>A0A9X1SAP1_9MICC</name>
<feature type="domain" description="NAD-dependent epimerase/dehydratase" evidence="1">
    <location>
        <begin position="16"/>
        <end position="186"/>
    </location>
</feature>
<protein>
    <submittedName>
        <fullName evidence="2">NAD-dependent epimerase/dehydratase family protein</fullName>
    </submittedName>
</protein>
<organism evidence="2 3">
    <name type="scientific">Arthrobacter caoxuetaonis</name>
    <dbReference type="NCBI Taxonomy" id="2886935"/>
    <lineage>
        <taxon>Bacteria</taxon>
        <taxon>Bacillati</taxon>
        <taxon>Actinomycetota</taxon>
        <taxon>Actinomycetes</taxon>
        <taxon>Micrococcales</taxon>
        <taxon>Micrococcaceae</taxon>
        <taxon>Arthrobacter</taxon>
    </lineage>
</organism>
<comment type="caution">
    <text evidence="2">The sequence shown here is derived from an EMBL/GenBank/DDBJ whole genome shotgun (WGS) entry which is preliminary data.</text>
</comment>
<dbReference type="Pfam" id="PF01370">
    <property type="entry name" value="Epimerase"/>
    <property type="match status" value="1"/>
</dbReference>
<gene>
    <name evidence="2" type="ORF">LJ757_03525</name>
</gene>
<proteinExistence type="predicted"/>
<dbReference type="PANTHER" id="PTHR48079:SF6">
    <property type="entry name" value="NAD(P)-BINDING DOMAIN-CONTAINING PROTEIN-RELATED"/>
    <property type="match status" value="1"/>
</dbReference>
<keyword evidence="3" id="KW-1185">Reference proteome</keyword>
<dbReference type="GO" id="GO:0004029">
    <property type="term" value="F:aldehyde dehydrogenase (NAD+) activity"/>
    <property type="evidence" value="ECO:0007669"/>
    <property type="project" value="TreeGrafter"/>
</dbReference>
<dbReference type="PANTHER" id="PTHR48079">
    <property type="entry name" value="PROTEIN YEEZ"/>
    <property type="match status" value="1"/>
</dbReference>
<dbReference type="GO" id="GO:0005737">
    <property type="term" value="C:cytoplasm"/>
    <property type="evidence" value="ECO:0007669"/>
    <property type="project" value="TreeGrafter"/>
</dbReference>
<dbReference type="InterPro" id="IPR036291">
    <property type="entry name" value="NAD(P)-bd_dom_sf"/>
</dbReference>